<dbReference type="EMBL" id="JXTI01000003">
    <property type="protein sequence ID" value="KWX15768.1"/>
    <property type="molecule type" value="Genomic_DNA"/>
</dbReference>
<proteinExistence type="predicted"/>
<protein>
    <submittedName>
        <fullName evidence="1">Uncharacterized protein</fullName>
    </submittedName>
</protein>
<name>A0A132P0B0_GIAIN</name>
<evidence type="ECO:0000313" key="2">
    <source>
        <dbReference type="Proteomes" id="UP000070089"/>
    </source>
</evidence>
<accession>A0A132P0B0</accession>
<dbReference type="Proteomes" id="UP000070089">
    <property type="component" value="Unassembled WGS sequence"/>
</dbReference>
<reference evidence="1 2" key="1">
    <citation type="journal article" date="2015" name="Mol. Biochem. Parasitol.">
        <title>Identification of polymorphic genes for use in assemblage B genotyping assays through comparative genomics of multiple assemblage B Giardia duodenalis isolates.</title>
        <authorList>
            <person name="Wielinga C."/>
            <person name="Thompson R.C."/>
            <person name="Monis P."/>
            <person name="Ryan U."/>
        </authorList>
    </citation>
    <scope>NUCLEOTIDE SEQUENCE [LARGE SCALE GENOMIC DNA]</scope>
    <source>
        <strain evidence="1 2">BAH15c1</strain>
    </source>
</reference>
<dbReference type="OrthoDB" id="10310949at2759"/>
<organism evidence="1 2">
    <name type="scientific">Giardia duodenalis assemblage B</name>
    <dbReference type="NCBI Taxonomy" id="1394984"/>
    <lineage>
        <taxon>Eukaryota</taxon>
        <taxon>Metamonada</taxon>
        <taxon>Diplomonadida</taxon>
        <taxon>Hexamitidae</taxon>
        <taxon>Giardiinae</taxon>
        <taxon>Giardia</taxon>
    </lineage>
</organism>
<comment type="caution">
    <text evidence="1">The sequence shown here is derived from an EMBL/GenBank/DDBJ whole genome shotgun (WGS) entry which is preliminary data.</text>
</comment>
<dbReference type="AlphaFoldDB" id="A0A132P0B0"/>
<sequence length="264" mass="29685">MTQPFFSIPLLPEGTASVMFSTDRDDFSRPAGVSIYSNRIVKVSYNADGKVEARQAKSCCILSQAADSLTLLGIEQGALVQWCLACASFHKLQNFNMIGDFLPRRSRQEINTVNDLLIRTEDETEEESNLMDFFTNTSMNTDEDAEVVQLAAKRYAENLAKTHSILVAEIRKLLIEGMEADVAMKDQRQQRRNEWLMLRGKIEQAINPDGQDNEALAPTKLVAPRIQMPEEYGLLSSIQETQDEALDEFITAINDEEADEMPAQ</sequence>
<evidence type="ECO:0000313" key="1">
    <source>
        <dbReference type="EMBL" id="KWX15768.1"/>
    </source>
</evidence>
<gene>
    <name evidence="1" type="ORF">QR46_0224</name>
</gene>
<dbReference type="VEuPathDB" id="GiardiaDB:QR46_0224"/>